<dbReference type="Proteomes" id="UP001497516">
    <property type="component" value="Chromosome 6"/>
</dbReference>
<proteinExistence type="predicted"/>
<evidence type="ECO:0000313" key="2">
    <source>
        <dbReference type="EMBL" id="CAL1394031.1"/>
    </source>
</evidence>
<name>A0AAV2F709_9ROSI</name>
<feature type="region of interest" description="Disordered" evidence="1">
    <location>
        <begin position="20"/>
        <end position="39"/>
    </location>
</feature>
<protein>
    <submittedName>
        <fullName evidence="2">Uncharacterized protein</fullName>
    </submittedName>
</protein>
<feature type="region of interest" description="Disordered" evidence="1">
    <location>
        <begin position="62"/>
        <end position="90"/>
    </location>
</feature>
<gene>
    <name evidence="2" type="ORF">LTRI10_LOCUS34559</name>
</gene>
<evidence type="ECO:0000313" key="3">
    <source>
        <dbReference type="Proteomes" id="UP001497516"/>
    </source>
</evidence>
<dbReference type="EMBL" id="OZ034819">
    <property type="protein sequence ID" value="CAL1394031.1"/>
    <property type="molecule type" value="Genomic_DNA"/>
</dbReference>
<keyword evidence="3" id="KW-1185">Reference proteome</keyword>
<organism evidence="2 3">
    <name type="scientific">Linum trigynum</name>
    <dbReference type="NCBI Taxonomy" id="586398"/>
    <lineage>
        <taxon>Eukaryota</taxon>
        <taxon>Viridiplantae</taxon>
        <taxon>Streptophyta</taxon>
        <taxon>Embryophyta</taxon>
        <taxon>Tracheophyta</taxon>
        <taxon>Spermatophyta</taxon>
        <taxon>Magnoliopsida</taxon>
        <taxon>eudicotyledons</taxon>
        <taxon>Gunneridae</taxon>
        <taxon>Pentapetalae</taxon>
        <taxon>rosids</taxon>
        <taxon>fabids</taxon>
        <taxon>Malpighiales</taxon>
        <taxon>Linaceae</taxon>
        <taxon>Linum</taxon>
    </lineage>
</organism>
<accession>A0AAV2F709</accession>
<evidence type="ECO:0000256" key="1">
    <source>
        <dbReference type="SAM" id="MobiDB-lite"/>
    </source>
</evidence>
<sequence>MSLCCGSSAIRYWDLMGEKNNKKGDESSSDGGSSNMYSTIPNKKQFFIPWIPMPELRRTKRVSSSMLDLSPMEKGKKMGTNGISGEGGSMVNMRSRAGSMLSVPNGLGWVYDMAGRV</sequence>
<reference evidence="2 3" key="1">
    <citation type="submission" date="2024-04" db="EMBL/GenBank/DDBJ databases">
        <authorList>
            <person name="Fracassetti M."/>
        </authorList>
    </citation>
    <scope>NUCLEOTIDE SEQUENCE [LARGE SCALE GENOMIC DNA]</scope>
</reference>
<dbReference type="AlphaFoldDB" id="A0AAV2F709"/>